<name>W4KAP2_HETIT</name>
<feature type="region of interest" description="Disordered" evidence="1">
    <location>
        <begin position="370"/>
        <end position="423"/>
    </location>
</feature>
<organism evidence="2 3">
    <name type="scientific">Heterobasidion irregulare (strain TC 32-1)</name>
    <dbReference type="NCBI Taxonomy" id="747525"/>
    <lineage>
        <taxon>Eukaryota</taxon>
        <taxon>Fungi</taxon>
        <taxon>Dikarya</taxon>
        <taxon>Basidiomycota</taxon>
        <taxon>Agaricomycotina</taxon>
        <taxon>Agaricomycetes</taxon>
        <taxon>Russulales</taxon>
        <taxon>Bondarzewiaceae</taxon>
        <taxon>Heterobasidion</taxon>
        <taxon>Heterobasidion annosum species complex</taxon>
    </lineage>
</organism>
<dbReference type="OrthoDB" id="3244156at2759"/>
<feature type="region of interest" description="Disordered" evidence="1">
    <location>
        <begin position="456"/>
        <end position="476"/>
    </location>
</feature>
<evidence type="ECO:0000313" key="2">
    <source>
        <dbReference type="EMBL" id="ETW82789.1"/>
    </source>
</evidence>
<dbReference type="STRING" id="747525.W4KAP2"/>
<dbReference type="InParanoid" id="W4KAP2"/>
<evidence type="ECO:0000313" key="3">
    <source>
        <dbReference type="Proteomes" id="UP000030671"/>
    </source>
</evidence>
<reference evidence="2 3" key="1">
    <citation type="journal article" date="2012" name="New Phytol.">
        <title>Insight into trade-off between wood decay and parasitism from the genome of a fungal forest pathogen.</title>
        <authorList>
            <person name="Olson A."/>
            <person name="Aerts A."/>
            <person name="Asiegbu F."/>
            <person name="Belbahri L."/>
            <person name="Bouzid O."/>
            <person name="Broberg A."/>
            <person name="Canback B."/>
            <person name="Coutinho P.M."/>
            <person name="Cullen D."/>
            <person name="Dalman K."/>
            <person name="Deflorio G."/>
            <person name="van Diepen L.T."/>
            <person name="Dunand C."/>
            <person name="Duplessis S."/>
            <person name="Durling M."/>
            <person name="Gonthier P."/>
            <person name="Grimwood J."/>
            <person name="Fossdal C.G."/>
            <person name="Hansson D."/>
            <person name="Henrissat B."/>
            <person name="Hietala A."/>
            <person name="Himmelstrand K."/>
            <person name="Hoffmeister D."/>
            <person name="Hogberg N."/>
            <person name="James T.Y."/>
            <person name="Karlsson M."/>
            <person name="Kohler A."/>
            <person name="Kues U."/>
            <person name="Lee Y.H."/>
            <person name="Lin Y.C."/>
            <person name="Lind M."/>
            <person name="Lindquist E."/>
            <person name="Lombard V."/>
            <person name="Lucas S."/>
            <person name="Lunden K."/>
            <person name="Morin E."/>
            <person name="Murat C."/>
            <person name="Park J."/>
            <person name="Raffaello T."/>
            <person name="Rouze P."/>
            <person name="Salamov A."/>
            <person name="Schmutz J."/>
            <person name="Solheim H."/>
            <person name="Stahlberg J."/>
            <person name="Velez H."/>
            <person name="de Vries R.P."/>
            <person name="Wiebenga A."/>
            <person name="Woodward S."/>
            <person name="Yakovlev I."/>
            <person name="Garbelotto M."/>
            <person name="Martin F."/>
            <person name="Grigoriev I.V."/>
            <person name="Stenlid J."/>
        </authorList>
    </citation>
    <scope>NUCLEOTIDE SEQUENCE [LARGE SCALE GENOMIC DNA]</scope>
    <source>
        <strain evidence="2 3">TC 32-1</strain>
    </source>
</reference>
<accession>W4KAP2</accession>
<dbReference type="HOGENOM" id="CLU_042824_0_0_1"/>
<protein>
    <submittedName>
        <fullName evidence="2">Uncharacterized protein</fullName>
    </submittedName>
</protein>
<dbReference type="Proteomes" id="UP000030671">
    <property type="component" value="Unassembled WGS sequence"/>
</dbReference>
<dbReference type="GeneID" id="20670250"/>
<gene>
    <name evidence="2" type="ORF">HETIRDRAFT_315713</name>
</gene>
<feature type="compositionally biased region" description="Polar residues" evidence="1">
    <location>
        <begin position="202"/>
        <end position="221"/>
    </location>
</feature>
<dbReference type="eggNOG" id="ENOG502SYV4">
    <property type="taxonomic scope" value="Eukaryota"/>
</dbReference>
<proteinExistence type="predicted"/>
<sequence>MSHFVEHDGRYSSPSFVHPVDATDGGLRRSDARRMSTRQSRSGSWQPQPTSMLAGGTYQPHPPPVEAISGIPTPAANARGLTEEDYDAEYMTVDPPPVTYPDEGYIYSNDTDDGQKPKQKRRFVGGFVSSLRRLPKAMARNVLYDRRPSLHRSAPHADIPIVLEPEGAPPYETPGEPITGNVHYVQATEMPIEYPAPAQPSHVRTPSHLSVQSARPPSHNTLHSHSHHSIYLPSHHSSDHHNSRSPPRVVRNPDPDEESEASTTEEGAPRPDREATPRPGTMHSPVLVEPKPGPDYVGMPPPIEPPPVPSRLATVRRFLHELSALPWMASTIAVDYIPAETARARYPRPEGGPVSWYTPRRRLNVDLLAGGPSTQAFAGGSGPGQPPAPAPIHASSATLAYPGASAPGHGSAEGAYQQPPSSSLGHGGQFVYSAVPVLSPPPPLYMYPAPLQAMSSQPRISPETHSETPLAGASPETQHQAFPIYVLAMPVPPYMRPPDPAHSSPHLYNPMYPAVHP</sequence>
<feature type="compositionally biased region" description="Basic and acidic residues" evidence="1">
    <location>
        <begin position="1"/>
        <end position="10"/>
    </location>
</feature>
<evidence type="ECO:0000256" key="1">
    <source>
        <dbReference type="SAM" id="MobiDB-lite"/>
    </source>
</evidence>
<dbReference type="RefSeq" id="XP_009545113.1">
    <property type="nucleotide sequence ID" value="XM_009546818.1"/>
</dbReference>
<feature type="region of interest" description="Disordered" evidence="1">
    <location>
        <begin position="196"/>
        <end position="298"/>
    </location>
</feature>
<dbReference type="AlphaFoldDB" id="W4KAP2"/>
<keyword evidence="3" id="KW-1185">Reference proteome</keyword>
<dbReference type="KEGG" id="hir:HETIRDRAFT_315713"/>
<feature type="compositionally biased region" description="Polar residues" evidence="1">
    <location>
        <begin position="37"/>
        <end position="51"/>
    </location>
</feature>
<dbReference type="EMBL" id="KI925457">
    <property type="protein sequence ID" value="ETW82789.1"/>
    <property type="molecule type" value="Genomic_DNA"/>
</dbReference>
<feature type="region of interest" description="Disordered" evidence="1">
    <location>
        <begin position="1"/>
        <end position="76"/>
    </location>
</feature>
<feature type="compositionally biased region" description="Basic and acidic residues" evidence="1">
    <location>
        <begin position="267"/>
        <end position="276"/>
    </location>
</feature>